<dbReference type="AlphaFoldDB" id="A0A6B3SU65"/>
<dbReference type="EMBL" id="JAAIVB010000078">
    <property type="protein sequence ID" value="NEX64131.1"/>
    <property type="molecule type" value="Genomic_DNA"/>
</dbReference>
<keyword evidence="3" id="KW-1185">Reference proteome</keyword>
<dbReference type="Proteomes" id="UP000482155">
    <property type="component" value="Unassembled WGS sequence"/>
</dbReference>
<feature type="domain" description="Glycosyltransferase subfamily 4-like N-terminal" evidence="1">
    <location>
        <begin position="23"/>
        <end position="206"/>
    </location>
</feature>
<evidence type="ECO:0000259" key="1">
    <source>
        <dbReference type="Pfam" id="PF13579"/>
    </source>
</evidence>
<keyword evidence="2" id="KW-0808">Transferase</keyword>
<dbReference type="SUPFAM" id="SSF53756">
    <property type="entry name" value="UDP-Glycosyltransferase/glycogen phosphorylase"/>
    <property type="match status" value="1"/>
</dbReference>
<dbReference type="Pfam" id="PF13579">
    <property type="entry name" value="Glyco_trans_4_4"/>
    <property type="match status" value="1"/>
</dbReference>
<sequence>MVRKVLMVAYHFPPLRGSSGIQRTLKFSSYLPDCGWEPIVLTAHPRAYESVSSDQMGDISPRVTVSRAFAFDTARHLAVFRRYPRLLALPDRWVSWLAGAIPAGLSLVRRHRPDVIWSTYPIATAHLIGWALHRLTGLPWVADMRDPMTDDDYPSDRLTRSVFRWIENLTVRSADAVICTTPGAVEDYRRRFPGVPATRFRLIENGYDEEVFSAVLPKQGTAAEDHRTDKRFTLLHSGIIYPSERDPSALFAALGKLRAEGMVNAGSFRLVLRATAHDDHLRPMLQANGIADLVDLAPPCPYREALGEMLNADGLLLLQAANCNRQVPAKLYEYLRARRPVLALTDPAGDTASTLLHAGAGTIARLDDADAIRVALIDFIKHAKSGSVPVLSEASAQAFSRRARTRELAAVLDACLRPNKLALSMELGDEKPLS</sequence>
<evidence type="ECO:0000313" key="3">
    <source>
        <dbReference type="Proteomes" id="UP000482155"/>
    </source>
</evidence>
<comment type="caution">
    <text evidence="2">The sequence shown here is derived from an EMBL/GenBank/DDBJ whole genome shotgun (WGS) entry which is preliminary data.</text>
</comment>
<dbReference type="GO" id="GO:0016757">
    <property type="term" value="F:glycosyltransferase activity"/>
    <property type="evidence" value="ECO:0007669"/>
    <property type="project" value="UniProtKB-ARBA"/>
</dbReference>
<name>A0A6B3SU65_9BURK</name>
<protein>
    <submittedName>
        <fullName evidence="2">Glycosyltransferase family 4 protein</fullName>
    </submittedName>
</protein>
<dbReference type="InterPro" id="IPR028098">
    <property type="entry name" value="Glyco_trans_4-like_N"/>
</dbReference>
<gene>
    <name evidence="2" type="ORF">G3574_23875</name>
</gene>
<proteinExistence type="predicted"/>
<evidence type="ECO:0000313" key="2">
    <source>
        <dbReference type="EMBL" id="NEX64131.1"/>
    </source>
</evidence>
<accession>A0A6B3SU65</accession>
<organism evidence="2 3">
    <name type="scientific">Noviherbaspirillum galbum</name>
    <dbReference type="NCBI Taxonomy" id="2709383"/>
    <lineage>
        <taxon>Bacteria</taxon>
        <taxon>Pseudomonadati</taxon>
        <taxon>Pseudomonadota</taxon>
        <taxon>Betaproteobacteria</taxon>
        <taxon>Burkholderiales</taxon>
        <taxon>Oxalobacteraceae</taxon>
        <taxon>Noviherbaspirillum</taxon>
    </lineage>
</organism>
<dbReference type="Gene3D" id="3.40.50.2000">
    <property type="entry name" value="Glycogen Phosphorylase B"/>
    <property type="match status" value="2"/>
</dbReference>
<reference evidence="2 3" key="1">
    <citation type="submission" date="2020-02" db="EMBL/GenBank/DDBJ databases">
        <authorList>
            <person name="Kim M.K."/>
        </authorList>
    </citation>
    <scope>NUCLEOTIDE SEQUENCE [LARGE SCALE GENOMIC DNA]</scope>
    <source>
        <strain evidence="2 3">17J57-3</strain>
    </source>
</reference>